<evidence type="ECO:0000256" key="3">
    <source>
        <dbReference type="ARBA" id="ARBA00022692"/>
    </source>
</evidence>
<keyword evidence="7 11" id="KW-1133">Transmembrane helix</keyword>
<gene>
    <name evidence="13" type="ORF">SAMN04487959_12022</name>
</gene>
<dbReference type="GO" id="GO:0006508">
    <property type="term" value="P:proteolysis"/>
    <property type="evidence" value="ECO:0007669"/>
    <property type="project" value="UniProtKB-KW"/>
</dbReference>
<dbReference type="Proteomes" id="UP000199040">
    <property type="component" value="Unassembled WGS sequence"/>
</dbReference>
<name>A0A1I3FPV9_9GAMM</name>
<sequence length="260" mass="28595">MLALLSAVSACLAGGLGFTVMVVLPVVVFIGVPMEFMRPPGEPMTVTLLAQGTFFAGGVLTALAWLGMRLAPASYRIGRLFPGAREIADHVWVYETHALQAYAMPSPTGGVVIVSRAALNLPADELHWLLAHERSHLRRGDASANLCWWTQHSIMRVALWLARLIHTILRPIPLVGLLSGLYFSVASFGLSLALGLFKVMDRHLGRLMEYRADRDAARVTTPMAGCRLLSRLSAGLEPSWGLFSTHPPTYRRIKRLERMT</sequence>
<dbReference type="AlphaFoldDB" id="A0A1I3FPV9"/>
<keyword evidence="4" id="KW-0479">Metal-binding</keyword>
<feature type="transmembrane region" description="Helical" evidence="11">
    <location>
        <begin position="49"/>
        <end position="71"/>
    </location>
</feature>
<dbReference type="STRING" id="442341.SAMN04487959_12022"/>
<evidence type="ECO:0000256" key="7">
    <source>
        <dbReference type="ARBA" id="ARBA00022989"/>
    </source>
</evidence>
<dbReference type="GO" id="GO:0004222">
    <property type="term" value="F:metalloendopeptidase activity"/>
    <property type="evidence" value="ECO:0007669"/>
    <property type="project" value="InterPro"/>
</dbReference>
<evidence type="ECO:0000256" key="10">
    <source>
        <dbReference type="RuleBase" id="RU003983"/>
    </source>
</evidence>
<evidence type="ECO:0000256" key="1">
    <source>
        <dbReference type="ARBA" id="ARBA00022475"/>
    </source>
</evidence>
<evidence type="ECO:0000256" key="5">
    <source>
        <dbReference type="ARBA" id="ARBA00022801"/>
    </source>
</evidence>
<comment type="cofactor">
    <cofactor evidence="10">
        <name>Zn(2+)</name>
        <dbReference type="ChEBI" id="CHEBI:29105"/>
    </cofactor>
    <text evidence="10">Binds 1 zinc ion per subunit.</text>
</comment>
<proteinExistence type="inferred from homology"/>
<feature type="transmembrane region" description="Helical" evidence="11">
    <location>
        <begin position="172"/>
        <end position="197"/>
    </location>
</feature>
<keyword evidence="13" id="KW-0346">Stress response</keyword>
<feature type="domain" description="Peptidase M48" evidence="12">
    <location>
        <begin position="91"/>
        <end position="259"/>
    </location>
</feature>
<dbReference type="Gene3D" id="3.30.2010.10">
    <property type="entry name" value="Metalloproteases ('zincins'), catalytic domain"/>
    <property type="match status" value="1"/>
</dbReference>
<dbReference type="GO" id="GO:0046872">
    <property type="term" value="F:metal ion binding"/>
    <property type="evidence" value="ECO:0007669"/>
    <property type="project" value="UniProtKB-KW"/>
</dbReference>
<comment type="similarity">
    <text evidence="10">Belongs to the peptidase M48 family.</text>
</comment>
<keyword evidence="8 10" id="KW-0482">Metalloprotease</keyword>
<keyword evidence="6 10" id="KW-0862">Zinc</keyword>
<keyword evidence="9 11" id="KW-0472">Membrane</keyword>
<evidence type="ECO:0000256" key="11">
    <source>
        <dbReference type="SAM" id="Phobius"/>
    </source>
</evidence>
<evidence type="ECO:0000256" key="9">
    <source>
        <dbReference type="ARBA" id="ARBA00023136"/>
    </source>
</evidence>
<keyword evidence="2 10" id="KW-0645">Protease</keyword>
<dbReference type="InterPro" id="IPR050083">
    <property type="entry name" value="HtpX_protease"/>
</dbReference>
<keyword evidence="14" id="KW-1185">Reference proteome</keyword>
<dbReference type="EMBL" id="FOPY01000020">
    <property type="protein sequence ID" value="SFI13157.1"/>
    <property type="molecule type" value="Genomic_DNA"/>
</dbReference>
<dbReference type="RefSeq" id="WP_092849885.1">
    <property type="nucleotide sequence ID" value="NZ_FOPY01000020.1"/>
</dbReference>
<evidence type="ECO:0000313" key="14">
    <source>
        <dbReference type="Proteomes" id="UP000199040"/>
    </source>
</evidence>
<evidence type="ECO:0000313" key="13">
    <source>
        <dbReference type="EMBL" id="SFI13157.1"/>
    </source>
</evidence>
<dbReference type="Pfam" id="PF01435">
    <property type="entry name" value="Peptidase_M48"/>
    <property type="match status" value="1"/>
</dbReference>
<dbReference type="InterPro" id="IPR001915">
    <property type="entry name" value="Peptidase_M48"/>
</dbReference>
<accession>A0A1I3FPV9</accession>
<organism evidence="13 14">
    <name type="scientific">Modicisalibacter xianhensis</name>
    <dbReference type="NCBI Taxonomy" id="442341"/>
    <lineage>
        <taxon>Bacteria</taxon>
        <taxon>Pseudomonadati</taxon>
        <taxon>Pseudomonadota</taxon>
        <taxon>Gammaproteobacteria</taxon>
        <taxon>Oceanospirillales</taxon>
        <taxon>Halomonadaceae</taxon>
        <taxon>Modicisalibacter</taxon>
    </lineage>
</organism>
<evidence type="ECO:0000256" key="6">
    <source>
        <dbReference type="ARBA" id="ARBA00022833"/>
    </source>
</evidence>
<reference evidence="13 14" key="1">
    <citation type="submission" date="2016-10" db="EMBL/GenBank/DDBJ databases">
        <authorList>
            <person name="de Groot N.N."/>
        </authorList>
    </citation>
    <scope>NUCLEOTIDE SEQUENCE [LARGE SCALE GENOMIC DNA]</scope>
    <source>
        <strain evidence="13 14">CGMCC 1.6848</strain>
    </source>
</reference>
<protein>
    <submittedName>
        <fullName evidence="13">Heat shock protein HtpX</fullName>
    </submittedName>
</protein>
<dbReference type="PANTHER" id="PTHR43221">
    <property type="entry name" value="PROTEASE HTPX"/>
    <property type="match status" value="1"/>
</dbReference>
<evidence type="ECO:0000256" key="2">
    <source>
        <dbReference type="ARBA" id="ARBA00022670"/>
    </source>
</evidence>
<dbReference type="PANTHER" id="PTHR43221:SF2">
    <property type="entry name" value="PROTEASE HTPX HOMOLOG"/>
    <property type="match status" value="1"/>
</dbReference>
<evidence type="ECO:0000259" key="12">
    <source>
        <dbReference type="Pfam" id="PF01435"/>
    </source>
</evidence>
<evidence type="ECO:0000256" key="8">
    <source>
        <dbReference type="ARBA" id="ARBA00023049"/>
    </source>
</evidence>
<keyword evidence="5 10" id="KW-0378">Hydrolase</keyword>
<keyword evidence="1" id="KW-1003">Cell membrane</keyword>
<keyword evidence="3 11" id="KW-0812">Transmembrane</keyword>
<evidence type="ECO:0000256" key="4">
    <source>
        <dbReference type="ARBA" id="ARBA00022723"/>
    </source>
</evidence>